<reference evidence="1" key="1">
    <citation type="submission" date="2021-03" db="EMBL/GenBank/DDBJ databases">
        <title>Alkalibacter marinus sp. nov., isolated from tidal flat sediment.</title>
        <authorList>
            <person name="Namirimu T."/>
            <person name="Yang J.-A."/>
            <person name="Yang S.-H."/>
            <person name="Kim Y.-J."/>
            <person name="Kwon K.K."/>
        </authorList>
    </citation>
    <scope>NUCLEOTIDE SEQUENCE</scope>
    <source>
        <strain evidence="1">ES005</strain>
    </source>
</reference>
<dbReference type="RefSeq" id="WP_207299576.1">
    <property type="nucleotide sequence ID" value="NZ_CP071444.1"/>
</dbReference>
<dbReference type="KEGG" id="alka:J0B03_10615"/>
<dbReference type="AlphaFoldDB" id="A0A974XE80"/>
<name>A0A974XE80_9FIRM</name>
<dbReference type="EMBL" id="CP071444">
    <property type="protein sequence ID" value="QSX08234.1"/>
    <property type="molecule type" value="Genomic_DNA"/>
</dbReference>
<dbReference type="PANTHER" id="PTHR30283">
    <property type="entry name" value="PEROXIDE STRESS RESPONSE PROTEIN YAAA"/>
    <property type="match status" value="1"/>
</dbReference>
<sequence length="106" mass="12283">MTGSFTWICTGVILNLASKEYSKAIKNHLAENTRFITCVFGERIQDKIVEKGTLAKMARGEMFRFMAENQIRQMEEIRSFNCLGYEFSKTESNDITLVFVKRNLDQ</sequence>
<dbReference type="Pfam" id="PF03883">
    <property type="entry name" value="H2O2_YaaD"/>
    <property type="match status" value="1"/>
</dbReference>
<gene>
    <name evidence="1" type="primary">yaaA</name>
    <name evidence="1" type="ORF">J0B03_10615</name>
</gene>
<keyword evidence="2" id="KW-1185">Reference proteome</keyword>
<dbReference type="PANTHER" id="PTHR30283:SF4">
    <property type="entry name" value="PEROXIDE STRESS RESISTANCE PROTEIN YAAA"/>
    <property type="match status" value="1"/>
</dbReference>
<dbReference type="InterPro" id="IPR005583">
    <property type="entry name" value="YaaA"/>
</dbReference>
<evidence type="ECO:0000313" key="1">
    <source>
        <dbReference type="EMBL" id="QSX08234.1"/>
    </source>
</evidence>
<dbReference type="Proteomes" id="UP000663499">
    <property type="component" value="Chromosome"/>
</dbReference>
<dbReference type="GO" id="GO:0033194">
    <property type="term" value="P:response to hydroperoxide"/>
    <property type="evidence" value="ECO:0007669"/>
    <property type="project" value="TreeGrafter"/>
</dbReference>
<dbReference type="GO" id="GO:0005829">
    <property type="term" value="C:cytosol"/>
    <property type="evidence" value="ECO:0007669"/>
    <property type="project" value="TreeGrafter"/>
</dbReference>
<evidence type="ECO:0000313" key="2">
    <source>
        <dbReference type="Proteomes" id="UP000663499"/>
    </source>
</evidence>
<accession>A0A974XE80</accession>
<protein>
    <submittedName>
        <fullName evidence="1">Peroxide stress protein YaaA</fullName>
    </submittedName>
</protein>
<proteinExistence type="predicted"/>
<organism evidence="1 2">
    <name type="scientific">Alkalibacter rhizosphaerae</name>
    <dbReference type="NCBI Taxonomy" id="2815577"/>
    <lineage>
        <taxon>Bacteria</taxon>
        <taxon>Bacillati</taxon>
        <taxon>Bacillota</taxon>
        <taxon>Clostridia</taxon>
        <taxon>Eubacteriales</taxon>
        <taxon>Eubacteriaceae</taxon>
        <taxon>Alkalibacter</taxon>
    </lineage>
</organism>